<protein>
    <recommendedName>
        <fullName evidence="5">Glycine-rich protein</fullName>
    </recommendedName>
</protein>
<feature type="signal peptide" evidence="2">
    <location>
        <begin position="1"/>
        <end position="22"/>
    </location>
</feature>
<dbReference type="AlphaFoldDB" id="A0A9W9YEN0"/>
<evidence type="ECO:0000256" key="1">
    <source>
        <dbReference type="SAM" id="MobiDB-lite"/>
    </source>
</evidence>
<sequence>MKAATGLLRLALGLALFVLAHCSPMPRKPHVLQKRDNLASYYFDQKLPLGFFVNNGGGLMGPPGPPGPPGNPVIVGGSGSGSGDAVARGAIPGPGDLPGPPVPRGRKCYSWSSGNYHLRG</sequence>
<feature type="region of interest" description="Disordered" evidence="1">
    <location>
        <begin position="60"/>
        <end position="105"/>
    </location>
</feature>
<gene>
    <name evidence="3" type="ORF">OS493_010147</name>
</gene>
<proteinExistence type="predicted"/>
<evidence type="ECO:0008006" key="5">
    <source>
        <dbReference type="Google" id="ProtNLM"/>
    </source>
</evidence>
<evidence type="ECO:0000313" key="4">
    <source>
        <dbReference type="Proteomes" id="UP001163046"/>
    </source>
</evidence>
<feature type="chain" id="PRO_5040865118" description="Glycine-rich protein" evidence="2">
    <location>
        <begin position="23"/>
        <end position="120"/>
    </location>
</feature>
<accession>A0A9W9YEN0</accession>
<keyword evidence="4" id="KW-1185">Reference proteome</keyword>
<keyword evidence="2" id="KW-0732">Signal</keyword>
<name>A0A9W9YEN0_9CNID</name>
<organism evidence="3 4">
    <name type="scientific">Desmophyllum pertusum</name>
    <dbReference type="NCBI Taxonomy" id="174260"/>
    <lineage>
        <taxon>Eukaryota</taxon>
        <taxon>Metazoa</taxon>
        <taxon>Cnidaria</taxon>
        <taxon>Anthozoa</taxon>
        <taxon>Hexacorallia</taxon>
        <taxon>Scleractinia</taxon>
        <taxon>Caryophylliina</taxon>
        <taxon>Caryophylliidae</taxon>
        <taxon>Desmophyllum</taxon>
    </lineage>
</organism>
<evidence type="ECO:0000256" key="2">
    <source>
        <dbReference type="SAM" id="SignalP"/>
    </source>
</evidence>
<reference evidence="3" key="1">
    <citation type="submission" date="2023-01" db="EMBL/GenBank/DDBJ databases">
        <title>Genome assembly of the deep-sea coral Lophelia pertusa.</title>
        <authorList>
            <person name="Herrera S."/>
            <person name="Cordes E."/>
        </authorList>
    </citation>
    <scope>NUCLEOTIDE SEQUENCE</scope>
    <source>
        <strain evidence="3">USNM1676648</strain>
        <tissue evidence="3">Polyp</tissue>
    </source>
</reference>
<comment type="caution">
    <text evidence="3">The sequence shown here is derived from an EMBL/GenBank/DDBJ whole genome shotgun (WGS) entry which is preliminary data.</text>
</comment>
<dbReference type="Proteomes" id="UP001163046">
    <property type="component" value="Unassembled WGS sequence"/>
</dbReference>
<feature type="compositionally biased region" description="Pro residues" evidence="1">
    <location>
        <begin position="62"/>
        <end position="71"/>
    </location>
</feature>
<dbReference type="EMBL" id="MU827781">
    <property type="protein sequence ID" value="KAJ7337290.1"/>
    <property type="molecule type" value="Genomic_DNA"/>
</dbReference>
<evidence type="ECO:0000313" key="3">
    <source>
        <dbReference type="EMBL" id="KAJ7337290.1"/>
    </source>
</evidence>